<gene>
    <name evidence="2" type="ORF">STRTUCAR8_05387</name>
</gene>
<reference evidence="2 3" key="1">
    <citation type="journal article" date="2011" name="Plasmid">
        <title>Streptomyces turgidiscabies Car8 contains a modular pathogenicity island that shares virulence genes with other actinobacterial plant pathogens.</title>
        <authorList>
            <person name="Huguet-Tapia J.C."/>
            <person name="Badger J.H."/>
            <person name="Loria R."/>
            <person name="Pettis G.S."/>
        </authorList>
    </citation>
    <scope>NUCLEOTIDE SEQUENCE [LARGE SCALE GENOMIC DNA]</scope>
    <source>
        <strain evidence="2 3">Car8</strain>
    </source>
</reference>
<organism evidence="2 3">
    <name type="scientific">Streptomyces turgidiscabies (strain Car8)</name>
    <dbReference type="NCBI Taxonomy" id="698760"/>
    <lineage>
        <taxon>Bacteria</taxon>
        <taxon>Bacillati</taxon>
        <taxon>Actinomycetota</taxon>
        <taxon>Actinomycetes</taxon>
        <taxon>Kitasatosporales</taxon>
        <taxon>Streptomycetaceae</taxon>
        <taxon>Streptomyces</taxon>
    </lineage>
</organism>
<sequence>PHVPRLPLIRGESPPHAVRCPHDRQPKGQCRVGARPPCGARSPYGDSTGSAAPPSTGSPDPAPPTSTGSN</sequence>
<name>L7F2B6_STRT8</name>
<evidence type="ECO:0000313" key="3">
    <source>
        <dbReference type="Proteomes" id="UP000010931"/>
    </source>
</evidence>
<comment type="caution">
    <text evidence="2">The sequence shown here is derived from an EMBL/GenBank/DDBJ whole genome shotgun (WGS) entry which is preliminary data.</text>
</comment>
<dbReference type="AlphaFoldDB" id="L7F2B6"/>
<dbReference type="EMBL" id="AEJB01000379">
    <property type="protein sequence ID" value="ELP65452.1"/>
    <property type="molecule type" value="Genomic_DNA"/>
</dbReference>
<feature type="region of interest" description="Disordered" evidence="1">
    <location>
        <begin position="1"/>
        <end position="70"/>
    </location>
</feature>
<dbReference type="Proteomes" id="UP000010931">
    <property type="component" value="Unassembled WGS sequence"/>
</dbReference>
<evidence type="ECO:0000313" key="2">
    <source>
        <dbReference type="EMBL" id="ELP65452.1"/>
    </source>
</evidence>
<protein>
    <submittedName>
        <fullName evidence="2">Uncharacterized protein</fullName>
    </submittedName>
</protein>
<proteinExistence type="predicted"/>
<accession>L7F2B6</accession>
<feature type="compositionally biased region" description="Low complexity" evidence="1">
    <location>
        <begin position="47"/>
        <end position="70"/>
    </location>
</feature>
<evidence type="ECO:0000256" key="1">
    <source>
        <dbReference type="SAM" id="MobiDB-lite"/>
    </source>
</evidence>
<keyword evidence="3" id="KW-1185">Reference proteome</keyword>
<feature type="non-terminal residue" evidence="2">
    <location>
        <position position="1"/>
    </location>
</feature>